<dbReference type="InterPro" id="IPR038666">
    <property type="entry name" value="SSP1_head-tail_sf"/>
</dbReference>
<organism evidence="1 2">
    <name type="scientific">Peptostreptococcus anaerobius</name>
    <dbReference type="NCBI Taxonomy" id="1261"/>
    <lineage>
        <taxon>Bacteria</taxon>
        <taxon>Bacillati</taxon>
        <taxon>Bacillota</taxon>
        <taxon>Clostridia</taxon>
        <taxon>Peptostreptococcales</taxon>
        <taxon>Peptostreptococcaceae</taxon>
        <taxon>Peptostreptococcus</taxon>
    </lineage>
</organism>
<dbReference type="AlphaFoldDB" id="A0A135YPX4"/>
<accession>A0A135YPX4</accession>
<dbReference type="Pfam" id="PF05521">
    <property type="entry name" value="Phage_HCP"/>
    <property type="match status" value="1"/>
</dbReference>
<dbReference type="Proteomes" id="UP000070326">
    <property type="component" value="Unassembled WGS sequence"/>
</dbReference>
<dbReference type="EMBL" id="LSQZ01000071">
    <property type="protein sequence ID" value="KXI11469.1"/>
    <property type="molecule type" value="Genomic_DNA"/>
</dbReference>
<comment type="caution">
    <text evidence="1">The sequence shown here is derived from an EMBL/GenBank/DDBJ whole genome shotgun (WGS) entry which is preliminary data.</text>
</comment>
<reference evidence="1 2" key="1">
    <citation type="submission" date="2016-02" db="EMBL/GenBank/DDBJ databases">
        <authorList>
            <person name="Wen L."/>
            <person name="He K."/>
            <person name="Yang H."/>
        </authorList>
    </citation>
    <scope>NUCLEOTIDE SEQUENCE [LARGE SCALE GENOMIC DNA]</scope>
    <source>
        <strain evidence="1 2">MJR8628A</strain>
    </source>
</reference>
<dbReference type="InterPro" id="IPR008767">
    <property type="entry name" value="Phage_SPP1_head-tail_adaptor"/>
</dbReference>
<gene>
    <name evidence="1" type="ORF">HMPREF3195_01374</name>
</gene>
<sequence>MVIGIGKLDRRIEIIWKKIVSGKGVLNDLGEYEFEENELGEFEQGQSKSIKLWAEVTTMRGSEKLTATGIITGDEYLKIVIRYRSDIDRKCLVRYQNSEYEITSVSELGRREYLEIICNRETKD</sequence>
<name>A0A135YPX4_9FIRM</name>
<dbReference type="NCBIfam" id="TIGR01563">
    <property type="entry name" value="gp16_SPP1"/>
    <property type="match status" value="1"/>
</dbReference>
<evidence type="ECO:0000313" key="1">
    <source>
        <dbReference type="EMBL" id="KXI11469.1"/>
    </source>
</evidence>
<dbReference type="STRING" id="1261.HMPREF3195_01374"/>
<dbReference type="Gene3D" id="2.40.10.270">
    <property type="entry name" value="Bacteriophage SPP1 head-tail adaptor protein"/>
    <property type="match status" value="1"/>
</dbReference>
<dbReference type="RefSeq" id="WP_061101919.1">
    <property type="nucleotide sequence ID" value="NZ_KQ961832.1"/>
</dbReference>
<dbReference type="PATRIC" id="fig|1261.5.peg.1377"/>
<proteinExistence type="predicted"/>
<protein>
    <submittedName>
        <fullName evidence="1">Putative phage head-tail adaptor</fullName>
    </submittedName>
</protein>
<evidence type="ECO:0000313" key="2">
    <source>
        <dbReference type="Proteomes" id="UP000070326"/>
    </source>
</evidence>